<comment type="caution">
    <text evidence="2">The sequence shown here is derived from an EMBL/GenBank/DDBJ whole genome shotgun (WGS) entry which is preliminary data.</text>
</comment>
<gene>
    <name evidence="2" type="ORF">Ljor_0161</name>
</gene>
<dbReference type="EMBL" id="LNYJ01000003">
    <property type="protein sequence ID" value="KTD18938.1"/>
    <property type="molecule type" value="Genomic_DNA"/>
</dbReference>
<reference evidence="2 3" key="1">
    <citation type="submission" date="2015-11" db="EMBL/GenBank/DDBJ databases">
        <title>Genomic analysis of 38 Legionella species identifies large and diverse effector repertoires.</title>
        <authorList>
            <person name="Burstein D."/>
            <person name="Amaro F."/>
            <person name="Zusman T."/>
            <person name="Lifshitz Z."/>
            <person name="Cohen O."/>
            <person name="Gilbert J.A."/>
            <person name="Pupko T."/>
            <person name="Shuman H.A."/>
            <person name="Segal G."/>
        </authorList>
    </citation>
    <scope>NUCLEOTIDE SEQUENCE [LARGE SCALE GENOMIC DNA]</scope>
    <source>
        <strain evidence="2 3">BL-540</strain>
    </source>
</reference>
<evidence type="ECO:0000256" key="1">
    <source>
        <dbReference type="SAM" id="SignalP"/>
    </source>
</evidence>
<sequence length="135" mass="15194">MSRFHYILSLTALFAGSAFSAQPCLYIHGSCLKLNNHLEQTVKIECNSCYSVDAQANAEGSTQLDLGFGDGLGSPDPRQLYCSIKLDQGTDIKTFNFYNPYWGPIIEFDLHSAKQLDIKIADGWSSRKTDYHFDW</sequence>
<proteinExistence type="predicted"/>
<organism evidence="2 3">
    <name type="scientific">Legionella jordanis</name>
    <dbReference type="NCBI Taxonomy" id="456"/>
    <lineage>
        <taxon>Bacteria</taxon>
        <taxon>Pseudomonadati</taxon>
        <taxon>Pseudomonadota</taxon>
        <taxon>Gammaproteobacteria</taxon>
        <taxon>Legionellales</taxon>
        <taxon>Legionellaceae</taxon>
        <taxon>Legionella</taxon>
    </lineage>
</organism>
<accession>A0A0W0VFS8</accession>
<keyword evidence="3" id="KW-1185">Reference proteome</keyword>
<keyword evidence="1" id="KW-0732">Signal</keyword>
<evidence type="ECO:0000313" key="2">
    <source>
        <dbReference type="EMBL" id="KTD18938.1"/>
    </source>
</evidence>
<dbReference type="AlphaFoldDB" id="A0A0W0VFS8"/>
<dbReference type="PATRIC" id="fig|456.5.peg.178"/>
<evidence type="ECO:0000313" key="3">
    <source>
        <dbReference type="Proteomes" id="UP000055035"/>
    </source>
</evidence>
<dbReference type="Proteomes" id="UP000055035">
    <property type="component" value="Unassembled WGS sequence"/>
</dbReference>
<feature type="chain" id="PRO_5006914747" evidence="1">
    <location>
        <begin position="21"/>
        <end position="135"/>
    </location>
</feature>
<feature type="signal peptide" evidence="1">
    <location>
        <begin position="1"/>
        <end position="20"/>
    </location>
</feature>
<protein>
    <submittedName>
        <fullName evidence="2">Uncharacterized protein</fullName>
    </submittedName>
</protein>
<dbReference type="RefSeq" id="WP_058469748.1">
    <property type="nucleotide sequence ID" value="NZ_CAAAIC010000005.1"/>
</dbReference>
<dbReference type="OrthoDB" id="5640429at2"/>
<name>A0A0W0VFS8_9GAMM</name>